<evidence type="ECO:0000259" key="2">
    <source>
        <dbReference type="PROSITE" id="PS51192"/>
    </source>
</evidence>
<name>A0A1J5G8G0_9BACT</name>
<dbReference type="SUPFAM" id="SSF52540">
    <property type="entry name" value="P-loop containing nucleoside triphosphate hydrolases"/>
    <property type="match status" value="1"/>
</dbReference>
<dbReference type="GO" id="GO:0016787">
    <property type="term" value="F:hydrolase activity"/>
    <property type="evidence" value="ECO:0007669"/>
    <property type="project" value="InterPro"/>
</dbReference>
<evidence type="ECO:0000313" key="4">
    <source>
        <dbReference type="Proteomes" id="UP000182763"/>
    </source>
</evidence>
<dbReference type="Proteomes" id="UP000182763">
    <property type="component" value="Unassembled WGS sequence"/>
</dbReference>
<dbReference type="STRING" id="1805029.AUK42_06190"/>
<gene>
    <name evidence="3" type="ORF">AUK42_06190</name>
</gene>
<reference evidence="3 4" key="1">
    <citation type="journal article" date="2016" name="Environ. Microbiol.">
        <title>Genomic resolution of a cold subsurface aquifer community provides metabolic insights for novel microbes adapted to high CO concentrations.</title>
        <authorList>
            <person name="Probst A.J."/>
            <person name="Castelle C.J."/>
            <person name="Singh A."/>
            <person name="Brown C.T."/>
            <person name="Anantharaman K."/>
            <person name="Sharon I."/>
            <person name="Hug L.A."/>
            <person name="Burstein D."/>
            <person name="Emerson J.B."/>
            <person name="Thomas B.C."/>
            <person name="Banfield J.F."/>
        </authorList>
    </citation>
    <scope>NUCLEOTIDE SEQUENCE [LARGE SCALE GENOMIC DNA]</scope>
    <source>
        <strain evidence="3">CG2_30_33_13</strain>
    </source>
</reference>
<dbReference type="InterPro" id="IPR027417">
    <property type="entry name" value="P-loop_NTPase"/>
</dbReference>
<feature type="domain" description="Helicase ATP-binding" evidence="2">
    <location>
        <begin position="92"/>
        <end position="279"/>
    </location>
</feature>
<dbReference type="GO" id="GO:0005829">
    <property type="term" value="C:cytosol"/>
    <property type="evidence" value="ECO:0007669"/>
    <property type="project" value="TreeGrafter"/>
</dbReference>
<evidence type="ECO:0000313" key="3">
    <source>
        <dbReference type="EMBL" id="OIP68531.1"/>
    </source>
</evidence>
<comment type="caution">
    <text evidence="3">The sequence shown here is derived from an EMBL/GenBank/DDBJ whole genome shotgun (WGS) entry which is preliminary data.</text>
</comment>
<dbReference type="PROSITE" id="PS51192">
    <property type="entry name" value="HELICASE_ATP_BIND_1"/>
    <property type="match status" value="1"/>
</dbReference>
<dbReference type="PANTHER" id="PTHR47396">
    <property type="entry name" value="TYPE I RESTRICTION ENZYME ECOKI R PROTEIN"/>
    <property type="match status" value="1"/>
</dbReference>
<proteinExistence type="predicted"/>
<protein>
    <recommendedName>
        <fullName evidence="2">Helicase ATP-binding domain-containing protein</fullName>
    </recommendedName>
</protein>
<dbReference type="InterPro" id="IPR006935">
    <property type="entry name" value="Helicase/UvrB_N"/>
</dbReference>
<dbReference type="InterPro" id="IPR050742">
    <property type="entry name" value="Helicase_Restrict-Modif_Enz"/>
</dbReference>
<dbReference type="AlphaFoldDB" id="A0A1J5G8G0"/>
<dbReference type="Gene3D" id="3.40.50.300">
    <property type="entry name" value="P-loop containing nucleotide triphosphate hydrolases"/>
    <property type="match status" value="2"/>
</dbReference>
<dbReference type="GO" id="GO:0005524">
    <property type="term" value="F:ATP binding"/>
    <property type="evidence" value="ECO:0007669"/>
    <property type="project" value="InterPro"/>
</dbReference>
<dbReference type="GO" id="GO:0003677">
    <property type="term" value="F:DNA binding"/>
    <property type="evidence" value="ECO:0007669"/>
    <property type="project" value="InterPro"/>
</dbReference>
<keyword evidence="1" id="KW-0175">Coiled coil</keyword>
<feature type="coiled-coil region" evidence="1">
    <location>
        <begin position="300"/>
        <end position="327"/>
    </location>
</feature>
<dbReference type="Pfam" id="PF04851">
    <property type="entry name" value="ResIII"/>
    <property type="match status" value="1"/>
</dbReference>
<dbReference type="PANTHER" id="PTHR47396:SF1">
    <property type="entry name" value="ATP-DEPENDENT HELICASE IRC3-RELATED"/>
    <property type="match status" value="1"/>
</dbReference>
<dbReference type="EMBL" id="MNYY01000120">
    <property type="protein sequence ID" value="OIP68531.1"/>
    <property type="molecule type" value="Genomic_DNA"/>
</dbReference>
<dbReference type="InterPro" id="IPR014001">
    <property type="entry name" value="Helicase_ATP-bd"/>
</dbReference>
<evidence type="ECO:0000256" key="1">
    <source>
        <dbReference type="SAM" id="Coils"/>
    </source>
</evidence>
<organism evidence="3 4">
    <name type="scientific">Candidatus Infernicultor aquiphilus</name>
    <dbReference type="NCBI Taxonomy" id="1805029"/>
    <lineage>
        <taxon>Bacteria</taxon>
        <taxon>Pseudomonadati</taxon>
        <taxon>Atribacterota</taxon>
        <taxon>Candidatus Phoenicimicrobiia</taxon>
        <taxon>Candidatus Pheonicimicrobiales</taxon>
        <taxon>Candidatus Phoenicimicrobiaceae</taxon>
        <taxon>Candidatus Infernicultor</taxon>
    </lineage>
</organism>
<sequence length="872" mass="102775">MELKTDKLVLKSHIRVKQEIIDKYQELIDVVCGRGDDRDTNPYYSQKQAITELLSYFLNYKDLDELLSENLAINPELKEYYTELYGKDFKNKFDDINKKIATIDLPTGTGKSYVMFVIAIILLNEHPEIDRIQVITPSKTIKKQLGKKFEEFFEKIKSIQELKLPNLVSLHEEALADNCLAVDNIHKFYETENAVLAKEESFGNGKGKNVLIINDEAHHIYNFNQGSVPRSEEYQDIKKWKEFLDNPDYEIKNIINFTATPFEAKDIYFHNVIYRYGLMEAIKDKVIKDIKYLPEGNENLSEIEAEKQQFVLAIKQLKDKKDEFKKNNIKIKPIGIIITADIAEAKKVQETFKNILKKQKESRIDEKVICYTSDLEHLKNEDLFDNVDIYEGSKANKVEWIISVSMLSEGWDCKNVFLIVPHQERAFNSKLLISQVVGRGLRRIPNLDDKYQEVVVLNHKKWGDEKINLLVNEVVDTTTRFEIKPTNSFNFDVDYLEEQFGKFETPESRKVAKKVSMKAALDKAIDNFKEQVKEIDIVRKTKTIKEEKEGFIEANIEADYYNKDYLANWYAQGVKFDDDFTDKFKNEKEFIDCILNSKIIKKSKIKDKISIYNFNKIVETFSNIDWGIKEKETTTKEREYKVLSKNTKDFGVSYVGIKTFLDDYEKAFYNPDIVDLEKWEYLDDLIQYQLKDYRRKGLIEDKDDEKLFKEKSKKTILKRFESVEKENYKTCLNFILFESMPEKDFIERLFNVFKNNKIEAWIKSKSKGFYYIDCSKDDNKIEFNPDFIIKMENNSILLVEIKDSSDITKKNKLKLEGLENYLKTLNRQLTSKDYYGFIISPNDYDNFFTELLKNNNYTYEPEFHKKLKGLKL</sequence>
<accession>A0A1J5G8G0</accession>